<reference evidence="8 9" key="1">
    <citation type="submission" date="2019-06" db="EMBL/GenBank/DDBJ databases">
        <title>Sequencing the genomes of 1000 actinobacteria strains.</title>
        <authorList>
            <person name="Klenk H.-P."/>
        </authorList>
    </citation>
    <scope>NUCLEOTIDE SEQUENCE [LARGE SCALE GENOMIC DNA]</scope>
    <source>
        <strain evidence="8 9">DSM 44826</strain>
    </source>
</reference>
<keyword evidence="4 7" id="KW-0812">Transmembrane</keyword>
<feature type="transmembrane region" description="Helical" evidence="7">
    <location>
        <begin position="23"/>
        <end position="42"/>
    </location>
</feature>
<feature type="transmembrane region" description="Helical" evidence="7">
    <location>
        <begin position="400"/>
        <end position="423"/>
    </location>
</feature>
<evidence type="ECO:0000256" key="1">
    <source>
        <dbReference type="ARBA" id="ARBA00004141"/>
    </source>
</evidence>
<feature type="transmembrane region" description="Helical" evidence="7">
    <location>
        <begin position="372"/>
        <end position="394"/>
    </location>
</feature>
<name>A0A561TV70_9ACTN</name>
<feature type="transmembrane region" description="Helical" evidence="7">
    <location>
        <begin position="163"/>
        <end position="185"/>
    </location>
</feature>
<dbReference type="NCBIfam" id="NF037981">
    <property type="entry name" value="NCS2_1"/>
    <property type="match status" value="1"/>
</dbReference>
<feature type="transmembrane region" description="Helical" evidence="7">
    <location>
        <begin position="336"/>
        <end position="360"/>
    </location>
</feature>
<feature type="transmembrane region" description="Helical" evidence="7">
    <location>
        <begin position="191"/>
        <end position="210"/>
    </location>
</feature>
<dbReference type="RefSeq" id="WP_145908665.1">
    <property type="nucleotide sequence ID" value="NZ_BAAAMZ010000002.1"/>
</dbReference>
<keyword evidence="9" id="KW-1185">Reference proteome</keyword>
<feature type="transmembrane region" description="Helical" evidence="7">
    <location>
        <begin position="54"/>
        <end position="75"/>
    </location>
</feature>
<comment type="subcellular location">
    <subcellularLocation>
        <location evidence="1">Membrane</location>
        <topology evidence="1">Multi-pass membrane protein</topology>
    </subcellularLocation>
</comment>
<evidence type="ECO:0000256" key="5">
    <source>
        <dbReference type="ARBA" id="ARBA00022989"/>
    </source>
</evidence>
<comment type="caution">
    <text evidence="8">The sequence shown here is derived from an EMBL/GenBank/DDBJ whole genome shotgun (WGS) entry which is preliminary data.</text>
</comment>
<accession>A0A561TV70</accession>
<evidence type="ECO:0000256" key="6">
    <source>
        <dbReference type="ARBA" id="ARBA00023136"/>
    </source>
</evidence>
<evidence type="ECO:0000256" key="4">
    <source>
        <dbReference type="ARBA" id="ARBA00022692"/>
    </source>
</evidence>
<dbReference type="OrthoDB" id="9805749at2"/>
<feature type="transmembrane region" description="Helical" evidence="7">
    <location>
        <begin position="81"/>
        <end position="98"/>
    </location>
</feature>
<sequence>MTTAAHGVDAAERPPLRALLPLALQHVLAMAATPVSTAFLMAASLHLRPGQTAALLGALLVLSGVGSVLQSLGVWGFGARLPFVMLPGGAATALYLQIAHDRGPAVASGSVLLAALLLLAVAPLYGRVVGLFPPLVMGVTVLLVGISMVRVTTQLLAGPSGSAAPKALATAGLTVAVTIAAHLLLRGAWRQSAVLVGLAGGTVLAVATGLGRLAPATGTGVSLPHLLPYGTPQFDLPAALPLLLFSLASLAEATGQTVLNSEPPDPARDVPRVARADALVSLLGGVLGTPPMVTSSENIGINRLTGVRSRFVTATAGGLLIVAGLLSPLSRLVAGLPAAVVAGSALAVYAVITVMGVELLGRARAGDSPDALVIGLALTVGLLPVVAPALYAGLPSAARTVLGNGVVTGTVAAVLLHALFAALRPSRARGQEASAAGVS</sequence>
<evidence type="ECO:0000256" key="7">
    <source>
        <dbReference type="SAM" id="Phobius"/>
    </source>
</evidence>
<comment type="similarity">
    <text evidence="2">Belongs to the nucleobase:cation symporter-2 (NCS2) (TC 2.A.40) family.</text>
</comment>
<dbReference type="GO" id="GO:0005886">
    <property type="term" value="C:plasma membrane"/>
    <property type="evidence" value="ECO:0007669"/>
    <property type="project" value="TreeGrafter"/>
</dbReference>
<feature type="transmembrane region" description="Helical" evidence="7">
    <location>
        <begin position="311"/>
        <end position="330"/>
    </location>
</feature>
<dbReference type="PANTHER" id="PTHR42810">
    <property type="entry name" value="PURINE PERMEASE C1399.01C-RELATED"/>
    <property type="match status" value="1"/>
</dbReference>
<evidence type="ECO:0000313" key="8">
    <source>
        <dbReference type="EMBL" id="TWF91009.1"/>
    </source>
</evidence>
<evidence type="ECO:0000256" key="3">
    <source>
        <dbReference type="ARBA" id="ARBA00022448"/>
    </source>
</evidence>
<dbReference type="AlphaFoldDB" id="A0A561TV70"/>
<dbReference type="Pfam" id="PF00860">
    <property type="entry name" value="Xan_ur_permease"/>
    <property type="match status" value="1"/>
</dbReference>
<organism evidence="8 9">
    <name type="scientific">Kitasatospora viridis</name>
    <dbReference type="NCBI Taxonomy" id="281105"/>
    <lineage>
        <taxon>Bacteria</taxon>
        <taxon>Bacillati</taxon>
        <taxon>Actinomycetota</taxon>
        <taxon>Actinomycetes</taxon>
        <taxon>Kitasatosporales</taxon>
        <taxon>Streptomycetaceae</taxon>
        <taxon>Kitasatospora</taxon>
    </lineage>
</organism>
<dbReference type="PANTHER" id="PTHR42810:SF4">
    <property type="entry name" value="URIC ACID TRANSPORTER UACT"/>
    <property type="match status" value="1"/>
</dbReference>
<dbReference type="EMBL" id="VIWT01000002">
    <property type="protein sequence ID" value="TWF91009.1"/>
    <property type="molecule type" value="Genomic_DNA"/>
</dbReference>
<proteinExistence type="inferred from homology"/>
<gene>
    <name evidence="8" type="ORF">FHX73_12121</name>
</gene>
<keyword evidence="6 7" id="KW-0472">Membrane</keyword>
<protein>
    <submittedName>
        <fullName evidence="8">Xanthine/uracil permease</fullName>
    </submittedName>
</protein>
<keyword evidence="5 7" id="KW-1133">Transmembrane helix</keyword>
<keyword evidence="3" id="KW-0813">Transport</keyword>
<dbReference type="Proteomes" id="UP000317940">
    <property type="component" value="Unassembled WGS sequence"/>
</dbReference>
<dbReference type="GO" id="GO:0042907">
    <property type="term" value="F:xanthine transmembrane transporter activity"/>
    <property type="evidence" value="ECO:0007669"/>
    <property type="project" value="TreeGrafter"/>
</dbReference>
<dbReference type="InterPro" id="IPR006043">
    <property type="entry name" value="NCS2"/>
</dbReference>
<feature type="transmembrane region" description="Helical" evidence="7">
    <location>
        <begin position="131"/>
        <end position="151"/>
    </location>
</feature>
<feature type="transmembrane region" description="Helical" evidence="7">
    <location>
        <begin position="105"/>
        <end position="125"/>
    </location>
</feature>
<evidence type="ECO:0000313" key="9">
    <source>
        <dbReference type="Proteomes" id="UP000317940"/>
    </source>
</evidence>
<evidence type="ECO:0000256" key="2">
    <source>
        <dbReference type="ARBA" id="ARBA00008821"/>
    </source>
</evidence>